<name>A0A2D3WFW9_9BACT</name>
<gene>
    <name evidence="2" type="ORF">CFH83_04020</name>
</gene>
<organism evidence="2 3">
    <name type="scientific">Sulfuricurvum kujiense</name>
    <dbReference type="NCBI Taxonomy" id="148813"/>
    <lineage>
        <taxon>Bacteria</taxon>
        <taxon>Pseudomonadati</taxon>
        <taxon>Campylobacterota</taxon>
        <taxon>Epsilonproteobacteria</taxon>
        <taxon>Campylobacterales</taxon>
        <taxon>Sulfurimonadaceae</taxon>
        <taxon>Sulfuricurvum</taxon>
    </lineage>
</organism>
<dbReference type="RefSeq" id="WP_294895047.1">
    <property type="nucleotide sequence ID" value="NZ_DLUI01000061.1"/>
</dbReference>
<dbReference type="Gene3D" id="3.40.50.620">
    <property type="entry name" value="HUPs"/>
    <property type="match status" value="1"/>
</dbReference>
<dbReference type="Proteomes" id="UP000228859">
    <property type="component" value="Unassembled WGS sequence"/>
</dbReference>
<reference evidence="2 3" key="1">
    <citation type="journal article" date="2017" name="Front. Microbiol.">
        <title>Comparative Genomic Analysis of the Class Epsilonproteobacteria and Proposed Reclassification to Epsilonbacteraeota (phyl. nov.).</title>
        <authorList>
            <person name="Waite D.W."/>
            <person name="Vanwonterghem I."/>
            <person name="Rinke C."/>
            <person name="Parks D.H."/>
            <person name="Zhang Y."/>
            <person name="Takai K."/>
            <person name="Sievert S.M."/>
            <person name="Simon J."/>
            <person name="Campbell B.J."/>
            <person name="Hanson T.E."/>
            <person name="Woyke T."/>
            <person name="Klotz M.G."/>
            <person name="Hugenholtz P."/>
        </authorList>
    </citation>
    <scope>NUCLEOTIDE SEQUENCE [LARGE SCALE GENOMIC DNA]</scope>
    <source>
        <strain evidence="2">UBA12443</strain>
    </source>
</reference>
<proteinExistence type="predicted"/>
<accession>A0A2D3WFW9</accession>
<dbReference type="PANTHER" id="PTHR11933:SF6">
    <property type="entry name" value="THIL AANH DOMAIN-CONTAINING PROTEIN"/>
    <property type="match status" value="1"/>
</dbReference>
<comment type="caution">
    <text evidence="2">The sequence shown here is derived from an EMBL/GenBank/DDBJ whole genome shotgun (WGS) entry which is preliminary data.</text>
</comment>
<keyword evidence="2" id="KW-0067">ATP-binding</keyword>
<evidence type="ECO:0000259" key="1">
    <source>
        <dbReference type="Pfam" id="PF18297"/>
    </source>
</evidence>
<dbReference type="InterPro" id="IPR014729">
    <property type="entry name" value="Rossmann-like_a/b/a_fold"/>
</dbReference>
<dbReference type="AlphaFoldDB" id="A0A2D3WFW9"/>
<dbReference type="Pfam" id="PF18297">
    <property type="entry name" value="NFACT-R_2"/>
    <property type="match status" value="1"/>
</dbReference>
<dbReference type="PANTHER" id="PTHR11933">
    <property type="entry name" value="TRNA 5-METHYLAMINOMETHYL-2-THIOURIDYLATE -METHYLTRANSFERASE"/>
    <property type="match status" value="1"/>
</dbReference>
<dbReference type="EMBL" id="DLUI01000061">
    <property type="protein sequence ID" value="DAB38805.1"/>
    <property type="molecule type" value="Genomic_DNA"/>
</dbReference>
<protein>
    <submittedName>
        <fullName evidence="2">ATP-binding protein</fullName>
    </submittedName>
</protein>
<feature type="domain" description="NFACT protein RNA binding" evidence="1">
    <location>
        <begin position="225"/>
        <end position="319"/>
    </location>
</feature>
<evidence type="ECO:0000313" key="2">
    <source>
        <dbReference type="EMBL" id="DAB38805.1"/>
    </source>
</evidence>
<evidence type="ECO:0000313" key="3">
    <source>
        <dbReference type="Proteomes" id="UP000228859"/>
    </source>
</evidence>
<dbReference type="InterPro" id="IPR059101">
    <property type="entry name" value="NFACT-R_2"/>
</dbReference>
<dbReference type="Pfam" id="PF03054">
    <property type="entry name" value="tRNA_Me_trans"/>
    <property type="match status" value="1"/>
</dbReference>
<dbReference type="GO" id="GO:0005524">
    <property type="term" value="F:ATP binding"/>
    <property type="evidence" value="ECO:0007669"/>
    <property type="project" value="UniProtKB-KW"/>
</dbReference>
<dbReference type="SUPFAM" id="SSF52402">
    <property type="entry name" value="Adenine nucleotide alpha hydrolases-like"/>
    <property type="match status" value="1"/>
</dbReference>
<sequence>MKAIALFSGGLDSTIAAKLIIDQGIEVIACNINTGFGSTKDRLAHMKNMCEQVGAEFRSVDIRDEYIREVLFTPKYGYGKNFNPCIDCHAKMFEVAKRLMNEWGASFLISGEVLGQRPMSQNRESLDKVLNLSNCDGLLLRPLCAQSLEPTLAEINGWVDRDKLENIVGRNRERQMELAREFGLKDYEAPGGGCLLTDEKFSNKIRDFIAHDTFTIEDIPTLKYGRQLRLPEGAKLIIGRNAEDNAILEAIENPKYIHIDTELFGPHSLISRNASENDRLLAAKLMLAYCKPDFEGEQTLMFGEDAITTVSDMSRHDAQRYFI</sequence>
<keyword evidence="2" id="KW-0547">Nucleotide-binding</keyword>